<dbReference type="Gene3D" id="3.10.450.50">
    <property type="match status" value="1"/>
</dbReference>
<evidence type="ECO:0000313" key="2">
    <source>
        <dbReference type="Proteomes" id="UP000007880"/>
    </source>
</evidence>
<dbReference type="AlphaFoldDB" id="I0HZZ1"/>
<dbReference type="SUPFAM" id="SSF54427">
    <property type="entry name" value="NTF2-like"/>
    <property type="match status" value="1"/>
</dbReference>
<dbReference type="Proteomes" id="UP000007880">
    <property type="component" value="Chromosome"/>
</dbReference>
<accession>I0HZZ1</accession>
<dbReference type="STRING" id="926550.CLDAP_05390"/>
<evidence type="ECO:0000313" key="1">
    <source>
        <dbReference type="EMBL" id="BAL98578.1"/>
    </source>
</evidence>
<name>I0HZZ1_CALAS</name>
<dbReference type="HOGENOM" id="CLU_2068768_0_0_0"/>
<sequence length="118" mass="13178">MDQAGGSIEEILASLIRAERTAARGRDLATLAQLWASDGRIIDRRGSDDPGAAYVWQGRDAILDRYLLAVFPAPPPPLPEPLDPVVHLDGDTATATFGNDRWQFVFREGRWWLKELSY</sequence>
<reference evidence="1 2" key="1">
    <citation type="submission" date="2012-02" db="EMBL/GenBank/DDBJ databases">
        <title>Complete genome sequence of Caldilinea aerophila DSM 14535 (= NBRC 102666).</title>
        <authorList>
            <person name="Oguchi A."/>
            <person name="Hosoyama A."/>
            <person name="Sekine M."/>
            <person name="Fukai R."/>
            <person name="Kato Y."/>
            <person name="Nakamura S."/>
            <person name="Hanada S."/>
            <person name="Yamazaki S."/>
            <person name="Fujita N."/>
        </authorList>
    </citation>
    <scope>NUCLEOTIDE SEQUENCE [LARGE SCALE GENOMIC DNA]</scope>
    <source>
        <strain evidence="2">DSM 14535 / JCM 11387 / NBRC 104270 / STL-6-O1</strain>
    </source>
</reference>
<organism evidence="1 2">
    <name type="scientific">Caldilinea aerophila (strain DSM 14535 / JCM 11387 / NBRC 104270 / STL-6-O1)</name>
    <dbReference type="NCBI Taxonomy" id="926550"/>
    <lineage>
        <taxon>Bacteria</taxon>
        <taxon>Bacillati</taxon>
        <taxon>Chloroflexota</taxon>
        <taxon>Caldilineae</taxon>
        <taxon>Caldilineales</taxon>
        <taxon>Caldilineaceae</taxon>
        <taxon>Caldilinea</taxon>
    </lineage>
</organism>
<protein>
    <recommendedName>
        <fullName evidence="3">SnoaL-like domain-containing protein</fullName>
    </recommendedName>
</protein>
<evidence type="ECO:0008006" key="3">
    <source>
        <dbReference type="Google" id="ProtNLM"/>
    </source>
</evidence>
<gene>
    <name evidence="1" type="ordered locus">CLDAP_05390</name>
</gene>
<keyword evidence="2" id="KW-1185">Reference proteome</keyword>
<dbReference type="KEGG" id="cap:CLDAP_05390"/>
<dbReference type="InterPro" id="IPR032710">
    <property type="entry name" value="NTF2-like_dom_sf"/>
</dbReference>
<dbReference type="EMBL" id="AP012337">
    <property type="protein sequence ID" value="BAL98578.1"/>
    <property type="molecule type" value="Genomic_DNA"/>
</dbReference>
<proteinExistence type="predicted"/>